<protein>
    <submittedName>
        <fullName evidence="2">Uncharacterized protein</fullName>
    </submittedName>
</protein>
<dbReference type="EMBL" id="JAINUL010000001">
    <property type="protein sequence ID" value="MCC0094129.1"/>
    <property type="molecule type" value="Genomic_DNA"/>
</dbReference>
<gene>
    <name evidence="2" type="ORF">K7B10_04850</name>
</gene>
<dbReference type="RefSeq" id="WP_229334712.1">
    <property type="nucleotide sequence ID" value="NZ_JAINUL010000001.1"/>
</dbReference>
<accession>A0ABS8DZQ0</accession>
<organism evidence="2 3">
    <name type="scientific">Streptomyces flavotricini</name>
    <dbReference type="NCBI Taxonomy" id="66888"/>
    <lineage>
        <taxon>Bacteria</taxon>
        <taxon>Bacillati</taxon>
        <taxon>Actinomycetota</taxon>
        <taxon>Actinomycetes</taxon>
        <taxon>Kitasatosporales</taxon>
        <taxon>Streptomycetaceae</taxon>
        <taxon>Streptomyces</taxon>
    </lineage>
</organism>
<sequence>MPEPAVGPQVAAEAKEAGIPLPSSDEQVCVSGPKPPDRAKARRRRSPLPKGGAARPRGPPFRR</sequence>
<name>A0ABS8DZQ0_9ACTN</name>
<evidence type="ECO:0000313" key="3">
    <source>
        <dbReference type="Proteomes" id="UP001520654"/>
    </source>
</evidence>
<feature type="region of interest" description="Disordered" evidence="1">
    <location>
        <begin position="1"/>
        <end position="63"/>
    </location>
</feature>
<keyword evidence="3" id="KW-1185">Reference proteome</keyword>
<proteinExistence type="predicted"/>
<evidence type="ECO:0000313" key="2">
    <source>
        <dbReference type="EMBL" id="MCC0094129.1"/>
    </source>
</evidence>
<reference evidence="2 3" key="1">
    <citation type="submission" date="2021-08" db="EMBL/GenBank/DDBJ databases">
        <title>Genomic Architecture of Streptomyces flavotricini NGL1 and Streptomyces erythrochromogenes HMS4 With Differential Plant Beneficial attributes and laccase production capabilities.</title>
        <authorList>
            <person name="Salwan R."/>
            <person name="Kaur R."/>
            <person name="Sharma V."/>
        </authorList>
    </citation>
    <scope>NUCLEOTIDE SEQUENCE [LARGE SCALE GENOMIC DNA]</scope>
    <source>
        <strain evidence="2 3">NGL1</strain>
    </source>
</reference>
<comment type="caution">
    <text evidence="2">The sequence shown here is derived from an EMBL/GenBank/DDBJ whole genome shotgun (WGS) entry which is preliminary data.</text>
</comment>
<evidence type="ECO:0000256" key="1">
    <source>
        <dbReference type="SAM" id="MobiDB-lite"/>
    </source>
</evidence>
<dbReference type="Proteomes" id="UP001520654">
    <property type="component" value="Unassembled WGS sequence"/>
</dbReference>